<accession>A0A2T6AZW4</accession>
<feature type="chain" id="PRO_5015605199" description="Outer membrane protein beta-barrel domain-containing protein" evidence="1">
    <location>
        <begin position="23"/>
        <end position="217"/>
    </location>
</feature>
<evidence type="ECO:0000313" key="3">
    <source>
        <dbReference type="Proteomes" id="UP000244069"/>
    </source>
</evidence>
<dbReference type="AlphaFoldDB" id="A0A2T6AZW4"/>
<proteinExistence type="predicted"/>
<comment type="caution">
    <text evidence="2">The sequence shown here is derived from an EMBL/GenBank/DDBJ whole genome shotgun (WGS) entry which is preliminary data.</text>
</comment>
<evidence type="ECO:0000313" key="2">
    <source>
        <dbReference type="EMBL" id="PTX49303.1"/>
    </source>
</evidence>
<organism evidence="2 3">
    <name type="scientific">Allosediminivita pacifica</name>
    <dbReference type="NCBI Taxonomy" id="1267769"/>
    <lineage>
        <taxon>Bacteria</taxon>
        <taxon>Pseudomonadati</taxon>
        <taxon>Pseudomonadota</taxon>
        <taxon>Alphaproteobacteria</taxon>
        <taxon>Rhodobacterales</taxon>
        <taxon>Paracoccaceae</taxon>
        <taxon>Allosediminivita</taxon>
    </lineage>
</organism>
<name>A0A2T6AZW4_9RHOB</name>
<dbReference type="EMBL" id="QBKN01000007">
    <property type="protein sequence ID" value="PTX49303.1"/>
    <property type="molecule type" value="Genomic_DNA"/>
</dbReference>
<protein>
    <recommendedName>
        <fullName evidence="4">Outer membrane protein beta-barrel domain-containing protein</fullName>
    </recommendedName>
</protein>
<dbReference type="Proteomes" id="UP000244069">
    <property type="component" value="Unassembled WGS sequence"/>
</dbReference>
<dbReference type="OrthoDB" id="7853416at2"/>
<reference evidence="2 3" key="1">
    <citation type="submission" date="2018-04" db="EMBL/GenBank/DDBJ databases">
        <title>Genomic Encyclopedia of Archaeal and Bacterial Type Strains, Phase II (KMG-II): from individual species to whole genera.</title>
        <authorList>
            <person name="Goeker M."/>
        </authorList>
    </citation>
    <scope>NUCLEOTIDE SEQUENCE [LARGE SCALE GENOMIC DNA]</scope>
    <source>
        <strain evidence="2 3">DSM 29329</strain>
    </source>
</reference>
<keyword evidence="1" id="KW-0732">Signal</keyword>
<sequence>MRPFHLVTALAVLSASGSAALAQDQSPYSVGLGLTTLGPTIEGSYQATPELAFRGIIAVPVEGDGSETEDGTDYEYEYETGGFGVVADYYPGVGGLRLTGGLFKTNMGVDLDASASGADTITIGNTTYANVSVGGDMEFEREIAPMLAVGYSGMVGGWQLSGEVGALFVQGIDASLEQTGGALPISEADLNEEEDKLEDDYGISAYPYVGISLTYRF</sequence>
<dbReference type="RefSeq" id="WP_146178819.1">
    <property type="nucleotide sequence ID" value="NZ_BMEZ01000007.1"/>
</dbReference>
<gene>
    <name evidence="2" type="ORF">C8N44_107143</name>
</gene>
<keyword evidence="3" id="KW-1185">Reference proteome</keyword>
<dbReference type="Gene3D" id="2.40.160.170">
    <property type="match status" value="1"/>
</dbReference>
<feature type="signal peptide" evidence="1">
    <location>
        <begin position="1"/>
        <end position="22"/>
    </location>
</feature>
<evidence type="ECO:0008006" key="4">
    <source>
        <dbReference type="Google" id="ProtNLM"/>
    </source>
</evidence>
<evidence type="ECO:0000256" key="1">
    <source>
        <dbReference type="SAM" id="SignalP"/>
    </source>
</evidence>